<keyword evidence="13" id="KW-1185">Reference proteome</keyword>
<dbReference type="OrthoDB" id="71227at2759"/>
<protein>
    <submittedName>
        <fullName evidence="12">Chromatin assembly factor 1 subunit FAS2 homolog</fullName>
    </submittedName>
</protein>
<evidence type="ECO:0000313" key="13">
    <source>
        <dbReference type="Proteomes" id="UP001153069"/>
    </source>
</evidence>
<reference evidence="12" key="1">
    <citation type="submission" date="2020-06" db="EMBL/GenBank/DDBJ databases">
        <authorList>
            <consortium name="Plant Systems Biology data submission"/>
        </authorList>
    </citation>
    <scope>NUCLEOTIDE SEQUENCE</scope>
    <source>
        <strain evidence="12">D6</strain>
    </source>
</reference>
<evidence type="ECO:0000256" key="7">
    <source>
        <dbReference type="ARBA" id="ARBA00023204"/>
    </source>
</evidence>
<dbReference type="Pfam" id="PF24105">
    <property type="entry name" value="Beta-prop_CAF1B_HIR1"/>
    <property type="match status" value="2"/>
</dbReference>
<comment type="caution">
    <text evidence="12">The sequence shown here is derived from an EMBL/GenBank/DDBJ whole genome shotgun (WGS) entry which is preliminary data.</text>
</comment>
<evidence type="ECO:0000256" key="10">
    <source>
        <dbReference type="SAM" id="MobiDB-lite"/>
    </source>
</evidence>
<feature type="repeat" description="WD" evidence="9">
    <location>
        <begin position="162"/>
        <end position="194"/>
    </location>
</feature>
<feature type="region of interest" description="Disordered" evidence="10">
    <location>
        <begin position="555"/>
        <end position="576"/>
    </location>
</feature>
<dbReference type="GO" id="GO:0033186">
    <property type="term" value="C:CAF-1 complex"/>
    <property type="evidence" value="ECO:0007669"/>
    <property type="project" value="TreeGrafter"/>
</dbReference>
<feature type="repeat" description="WD" evidence="9">
    <location>
        <begin position="101"/>
        <end position="134"/>
    </location>
</feature>
<dbReference type="AlphaFoldDB" id="A0A9N8EBE8"/>
<evidence type="ECO:0000256" key="5">
    <source>
        <dbReference type="ARBA" id="ARBA00022763"/>
    </source>
</evidence>
<feature type="compositionally biased region" description="Basic and acidic residues" evidence="10">
    <location>
        <begin position="626"/>
        <end position="638"/>
    </location>
</feature>
<feature type="region of interest" description="Disordered" evidence="10">
    <location>
        <begin position="603"/>
        <end position="664"/>
    </location>
</feature>
<keyword evidence="3 9" id="KW-0853">WD repeat</keyword>
<dbReference type="EMBL" id="CAICTM010000716">
    <property type="protein sequence ID" value="CAB9515465.1"/>
    <property type="molecule type" value="Genomic_DNA"/>
</dbReference>
<evidence type="ECO:0000313" key="12">
    <source>
        <dbReference type="EMBL" id="CAB9515465.1"/>
    </source>
</evidence>
<dbReference type="GO" id="GO:0006334">
    <property type="term" value="P:nucleosome assembly"/>
    <property type="evidence" value="ECO:0007669"/>
    <property type="project" value="TreeGrafter"/>
</dbReference>
<evidence type="ECO:0000256" key="6">
    <source>
        <dbReference type="ARBA" id="ARBA00022853"/>
    </source>
</evidence>
<dbReference type="GO" id="GO:0006335">
    <property type="term" value="P:DNA replication-dependent chromatin assembly"/>
    <property type="evidence" value="ECO:0007669"/>
    <property type="project" value="InterPro"/>
</dbReference>
<feature type="region of interest" description="Disordered" evidence="10">
    <location>
        <begin position="308"/>
        <end position="329"/>
    </location>
</feature>
<gene>
    <name evidence="12" type="ORF">SEMRO_717_G192090.1</name>
</gene>
<dbReference type="InterPro" id="IPR001680">
    <property type="entry name" value="WD40_rpt"/>
</dbReference>
<dbReference type="PANTHER" id="PTHR15271:SF4">
    <property type="entry name" value="CHROMATIN ASSEMBLY FACTOR 1 SUBUNIT B"/>
    <property type="match status" value="1"/>
</dbReference>
<keyword evidence="4" id="KW-0677">Repeat</keyword>
<comment type="subcellular location">
    <subcellularLocation>
        <location evidence="1">Nucleus</location>
    </subcellularLocation>
</comment>
<dbReference type="GO" id="GO:0006281">
    <property type="term" value="P:DNA repair"/>
    <property type="evidence" value="ECO:0007669"/>
    <property type="project" value="UniProtKB-KW"/>
</dbReference>
<name>A0A9N8EBE8_9STRA</name>
<dbReference type="PROSITE" id="PS50294">
    <property type="entry name" value="WD_REPEATS_REGION"/>
    <property type="match status" value="1"/>
</dbReference>
<dbReference type="GO" id="GO:0005634">
    <property type="term" value="C:nucleus"/>
    <property type="evidence" value="ECO:0007669"/>
    <property type="project" value="UniProtKB-SubCell"/>
</dbReference>
<evidence type="ECO:0000256" key="8">
    <source>
        <dbReference type="ARBA" id="ARBA00023242"/>
    </source>
</evidence>
<dbReference type="Proteomes" id="UP001153069">
    <property type="component" value="Unassembled WGS sequence"/>
</dbReference>
<dbReference type="SUPFAM" id="SSF50978">
    <property type="entry name" value="WD40 repeat-like"/>
    <property type="match status" value="1"/>
</dbReference>
<comment type="similarity">
    <text evidence="2">Belongs to the WD repeat HIR1 family.</text>
</comment>
<evidence type="ECO:0000256" key="2">
    <source>
        <dbReference type="ARBA" id="ARBA00007306"/>
    </source>
</evidence>
<dbReference type="Gene3D" id="2.130.10.10">
    <property type="entry name" value="YVTN repeat-like/Quinoprotein amine dehydrogenase"/>
    <property type="match status" value="2"/>
</dbReference>
<dbReference type="InterPro" id="IPR015943">
    <property type="entry name" value="WD40/YVTN_repeat-like_dom_sf"/>
</dbReference>
<sequence>MKVETPQILWNSEQKKINAALNSISMLESGLSDDHGDNNAVERKYGNVLVTAGNGNIINLWKLCFASSSSTNNENTSSATSSPSDDTFSKQSTKIEYLCSLTRQELSVNTVAFSPDGLHLATGGESGSIVIWSVPPNRRGNGNGRHHWSLVENENELSVSIIGGHRGGICHISWSADSKRFIAGTIDHAVLVYEDKNYNNNQKAISENKVPEKSQWDLEYQNCMDHTLFVQGVAYDPLGVYLASMGSDRAVRIFPRKTPSKAKKTILRPSNDVAADCCPPVEHQRLVKQILADSKLELGKSKQIKFHQLTQNSNNNDMEHQDKKQQRRHLYADEATHNSSFRRLAWTTDGAYLVTPAAVWHAAKGDSDSNDKNQTSFATYLFARHRFDEPYKVLYGLEKPSVVVRPSPVLYKLPTSGVATESPLKANCKENAACLSRNRGLPYRSVFAVLTTDSILVYDTHHTRPLSVVRGLHFASFSDCDWSNDGTKLVVSSLDGYISIISFENGEFGEVYTPVGALEASPLSTSPATTTNPLQAQGSNIKPTVLIQQSSLETPSIPPCEHGQNVTVEAPPSKRAKKTRITPTLMTPIEATTNSTTVTTSFAAASSPEDTGRCSETAPTSSHTKRSADDILEHESHTKLTLSNDKKPKKKKRIQPLLVSAGNT</sequence>
<feature type="domain" description="CAF1B/HIR1 beta-propeller" evidence="11">
    <location>
        <begin position="285"/>
        <end position="507"/>
    </location>
</feature>
<dbReference type="InterPro" id="IPR036322">
    <property type="entry name" value="WD40_repeat_dom_sf"/>
</dbReference>
<evidence type="ECO:0000256" key="4">
    <source>
        <dbReference type="ARBA" id="ARBA00022737"/>
    </source>
</evidence>
<feature type="domain" description="CAF1B/HIR1 beta-propeller" evidence="11">
    <location>
        <begin position="90"/>
        <end position="262"/>
    </location>
</feature>
<evidence type="ECO:0000256" key="3">
    <source>
        <dbReference type="ARBA" id="ARBA00022574"/>
    </source>
</evidence>
<keyword evidence="6" id="KW-0156">Chromatin regulator</keyword>
<feature type="compositionally biased region" description="Basic and acidic residues" evidence="10">
    <location>
        <begin position="317"/>
        <end position="329"/>
    </location>
</feature>
<evidence type="ECO:0000256" key="1">
    <source>
        <dbReference type="ARBA" id="ARBA00004123"/>
    </source>
</evidence>
<keyword evidence="8" id="KW-0539">Nucleus</keyword>
<accession>A0A9N8EBE8</accession>
<organism evidence="12 13">
    <name type="scientific">Seminavis robusta</name>
    <dbReference type="NCBI Taxonomy" id="568900"/>
    <lineage>
        <taxon>Eukaryota</taxon>
        <taxon>Sar</taxon>
        <taxon>Stramenopiles</taxon>
        <taxon>Ochrophyta</taxon>
        <taxon>Bacillariophyta</taxon>
        <taxon>Bacillariophyceae</taxon>
        <taxon>Bacillariophycidae</taxon>
        <taxon>Naviculales</taxon>
        <taxon>Naviculaceae</taxon>
        <taxon>Seminavis</taxon>
    </lineage>
</organism>
<dbReference type="PROSITE" id="PS50082">
    <property type="entry name" value="WD_REPEATS_2"/>
    <property type="match status" value="2"/>
</dbReference>
<dbReference type="InterPro" id="IPR045145">
    <property type="entry name" value="PTHR15271"/>
</dbReference>
<evidence type="ECO:0000259" key="11">
    <source>
        <dbReference type="Pfam" id="PF24105"/>
    </source>
</evidence>
<proteinExistence type="inferred from homology"/>
<evidence type="ECO:0000256" key="9">
    <source>
        <dbReference type="PROSITE-ProRule" id="PRU00221"/>
    </source>
</evidence>
<keyword evidence="7" id="KW-0234">DNA repair</keyword>
<keyword evidence="5" id="KW-0227">DNA damage</keyword>
<dbReference type="InterPro" id="IPR055410">
    <property type="entry name" value="Beta-prop_CAF1B_HIR1"/>
</dbReference>
<dbReference type="PANTHER" id="PTHR15271">
    <property type="entry name" value="CHROMATIN ASSEMBLY FACTOR 1 SUBUNIT B"/>
    <property type="match status" value="1"/>
</dbReference>
<dbReference type="SMART" id="SM00320">
    <property type="entry name" value="WD40"/>
    <property type="match status" value="5"/>
</dbReference>